<name>A0ABQ5EN00_9ASTR</name>
<evidence type="ECO:0000256" key="7">
    <source>
        <dbReference type="ARBA" id="ARBA00023242"/>
    </source>
</evidence>
<dbReference type="PANTHER" id="PTHR22930:SF221">
    <property type="entry name" value="NUCLEASE HARBI1"/>
    <property type="match status" value="1"/>
</dbReference>
<comment type="similarity">
    <text evidence="3">Belongs to the HARBI1 family.</text>
</comment>
<feature type="region of interest" description="Disordered" evidence="8">
    <location>
        <begin position="231"/>
        <end position="297"/>
    </location>
</feature>
<evidence type="ECO:0000259" key="10">
    <source>
        <dbReference type="Pfam" id="PF26138"/>
    </source>
</evidence>
<sequence length="755" mass="86584">MTEEIILKDHWRERFGDEEDGLKENLEDPKECGEDKANAIMGVIHDKLNDNWFNNTSEDEDDLEEILDYLEPRSYDGFIDLDDEAYNKRRCKLLGITYEEPTPILIEKVKVTRYTVGPGEIYTKVKVLGVDKIPGTRDNVAAMRARLIEKTAHEGNGQAKTFLSIRKGNSRLGWDPVKKTIDATPEWWDKKIEADPDLAKFRDKNLEMYHMYYEQLFRDSVAVGDKTQLPIQFQNNDSPSNNQEEDVGAENIEGNRDSEEFNNQEEDGVEISFPESSSTKKKKDKNSNTRSKKAKTTGVTSFELKLDTVLQTLTSRSSQTFPPQNHVPSIAECMDIVATFPGFEPSSTDYNKALRIFWKKEARESFIRNLVVMLLLCDALYDGFMSDDNNNDYNDYNEEDWMADENTWLLLCGLVVKGIIIDLKEHYGLQATRNVSIEESLGIFLMILAHGCGNRLAQETFNHSGETIHRHFHKVLKAVLKLSGDIIRPNTNYNEEVPPQILNNSHYYPMFKNCIGAIDGTHVRASVREHEQAKYIGRKGYATQNIMAACDFNMCFTFAWAGWEGTAHDTRIFYEALRRPEVNFPRPTGDKYYVVDAGYPNTKGYLAPYKGNDIRYHIPDFRRGQSSAQRAPKGKKETFNYYHSSLRNVIERTFGVWKARWAILKDMHVNYSYETQVSIVIASMAIHNYIRKKGQFDEAFNTAQQETYNPGQDFDNEVCHLPMIWNKKRPSDSFIATREKETKCGGSSGVAAEGQ</sequence>
<evidence type="ECO:0000256" key="1">
    <source>
        <dbReference type="ARBA" id="ARBA00001968"/>
    </source>
</evidence>
<reference evidence="11" key="2">
    <citation type="submission" date="2022-01" db="EMBL/GenBank/DDBJ databases">
        <authorList>
            <person name="Yamashiro T."/>
            <person name="Shiraishi A."/>
            <person name="Satake H."/>
            <person name="Nakayama K."/>
        </authorList>
    </citation>
    <scope>NUCLEOTIDE SEQUENCE</scope>
</reference>
<feature type="compositionally biased region" description="Polar residues" evidence="8">
    <location>
        <begin position="231"/>
        <end position="242"/>
    </location>
</feature>
<dbReference type="PANTHER" id="PTHR22930">
    <property type="match status" value="1"/>
</dbReference>
<organism evidence="11 12">
    <name type="scientific">Tanacetum coccineum</name>
    <dbReference type="NCBI Taxonomy" id="301880"/>
    <lineage>
        <taxon>Eukaryota</taxon>
        <taxon>Viridiplantae</taxon>
        <taxon>Streptophyta</taxon>
        <taxon>Embryophyta</taxon>
        <taxon>Tracheophyta</taxon>
        <taxon>Spermatophyta</taxon>
        <taxon>Magnoliopsida</taxon>
        <taxon>eudicotyledons</taxon>
        <taxon>Gunneridae</taxon>
        <taxon>Pentapetalae</taxon>
        <taxon>asterids</taxon>
        <taxon>campanulids</taxon>
        <taxon>Asterales</taxon>
        <taxon>Asteraceae</taxon>
        <taxon>Asteroideae</taxon>
        <taxon>Anthemideae</taxon>
        <taxon>Anthemidinae</taxon>
        <taxon>Tanacetum</taxon>
    </lineage>
</organism>
<feature type="compositionally biased region" description="Basic residues" evidence="8">
    <location>
        <begin position="279"/>
        <end position="295"/>
    </location>
</feature>
<feature type="domain" description="DDE Tnp4" evidence="9">
    <location>
        <begin position="518"/>
        <end position="688"/>
    </location>
</feature>
<dbReference type="InterPro" id="IPR045249">
    <property type="entry name" value="HARBI1-like"/>
</dbReference>
<accession>A0ABQ5EN00</accession>
<evidence type="ECO:0000256" key="2">
    <source>
        <dbReference type="ARBA" id="ARBA00004123"/>
    </source>
</evidence>
<evidence type="ECO:0000313" key="12">
    <source>
        <dbReference type="Proteomes" id="UP001151760"/>
    </source>
</evidence>
<keyword evidence="5" id="KW-0479">Metal-binding</keyword>
<protein>
    <submittedName>
        <fullName evidence="11">Nuclease HARBI1 isoform X1</fullName>
    </submittedName>
</protein>
<proteinExistence type="inferred from homology"/>
<feature type="domain" description="DUF8040" evidence="10">
    <location>
        <begin position="422"/>
        <end position="481"/>
    </location>
</feature>
<keyword evidence="4" id="KW-0540">Nuclease</keyword>
<evidence type="ECO:0000256" key="6">
    <source>
        <dbReference type="ARBA" id="ARBA00022801"/>
    </source>
</evidence>
<dbReference type="InterPro" id="IPR058353">
    <property type="entry name" value="DUF8040"/>
</dbReference>
<comment type="cofactor">
    <cofactor evidence="1">
        <name>a divalent metal cation</name>
        <dbReference type="ChEBI" id="CHEBI:60240"/>
    </cofactor>
</comment>
<gene>
    <name evidence="11" type="ORF">Tco_0978475</name>
</gene>
<dbReference type="Pfam" id="PF13359">
    <property type="entry name" value="DDE_Tnp_4"/>
    <property type="match status" value="1"/>
</dbReference>
<keyword evidence="7" id="KW-0539">Nucleus</keyword>
<keyword evidence="12" id="KW-1185">Reference proteome</keyword>
<reference evidence="11" key="1">
    <citation type="journal article" date="2022" name="Int. J. Mol. Sci.">
        <title>Draft Genome of Tanacetum Coccineum: Genomic Comparison of Closely Related Tanacetum-Family Plants.</title>
        <authorList>
            <person name="Yamashiro T."/>
            <person name="Shiraishi A."/>
            <person name="Nakayama K."/>
            <person name="Satake H."/>
        </authorList>
    </citation>
    <scope>NUCLEOTIDE SEQUENCE</scope>
</reference>
<dbReference type="Proteomes" id="UP001151760">
    <property type="component" value="Unassembled WGS sequence"/>
</dbReference>
<evidence type="ECO:0000313" key="11">
    <source>
        <dbReference type="EMBL" id="GJT52318.1"/>
    </source>
</evidence>
<evidence type="ECO:0000259" key="9">
    <source>
        <dbReference type="Pfam" id="PF13359"/>
    </source>
</evidence>
<feature type="compositionally biased region" description="Acidic residues" evidence="8">
    <location>
        <begin position="260"/>
        <end position="269"/>
    </location>
</feature>
<dbReference type="EMBL" id="BQNB010016485">
    <property type="protein sequence ID" value="GJT52318.1"/>
    <property type="molecule type" value="Genomic_DNA"/>
</dbReference>
<evidence type="ECO:0000256" key="5">
    <source>
        <dbReference type="ARBA" id="ARBA00022723"/>
    </source>
</evidence>
<dbReference type="InterPro" id="IPR027806">
    <property type="entry name" value="HARBI1_dom"/>
</dbReference>
<evidence type="ECO:0000256" key="8">
    <source>
        <dbReference type="SAM" id="MobiDB-lite"/>
    </source>
</evidence>
<comment type="subcellular location">
    <subcellularLocation>
        <location evidence="2">Nucleus</location>
    </subcellularLocation>
</comment>
<evidence type="ECO:0000256" key="3">
    <source>
        <dbReference type="ARBA" id="ARBA00006958"/>
    </source>
</evidence>
<comment type="caution">
    <text evidence="11">The sequence shown here is derived from an EMBL/GenBank/DDBJ whole genome shotgun (WGS) entry which is preliminary data.</text>
</comment>
<keyword evidence="6" id="KW-0378">Hydrolase</keyword>
<dbReference type="Pfam" id="PF26138">
    <property type="entry name" value="DUF8040"/>
    <property type="match status" value="1"/>
</dbReference>
<evidence type="ECO:0000256" key="4">
    <source>
        <dbReference type="ARBA" id="ARBA00022722"/>
    </source>
</evidence>